<evidence type="ECO:0008006" key="3">
    <source>
        <dbReference type="Google" id="ProtNLM"/>
    </source>
</evidence>
<evidence type="ECO:0000313" key="1">
    <source>
        <dbReference type="EMBL" id="KIO14199.1"/>
    </source>
</evidence>
<dbReference type="EMBL" id="KN831945">
    <property type="protein sequence ID" value="KIO14199.1"/>
    <property type="molecule type" value="Genomic_DNA"/>
</dbReference>
<reference evidence="1 2" key="1">
    <citation type="submission" date="2014-04" db="EMBL/GenBank/DDBJ databases">
        <authorList>
            <consortium name="DOE Joint Genome Institute"/>
            <person name="Kuo A."/>
            <person name="Kohler A."/>
            <person name="Costa M.D."/>
            <person name="Nagy L.G."/>
            <person name="Floudas D."/>
            <person name="Copeland A."/>
            <person name="Barry K.W."/>
            <person name="Cichocki N."/>
            <person name="Veneault-Fourrey C."/>
            <person name="LaButti K."/>
            <person name="Lindquist E.A."/>
            <person name="Lipzen A."/>
            <person name="Lundell T."/>
            <person name="Morin E."/>
            <person name="Murat C."/>
            <person name="Sun H."/>
            <person name="Tunlid A."/>
            <person name="Henrissat B."/>
            <person name="Grigoriev I.V."/>
            <person name="Hibbett D.S."/>
            <person name="Martin F."/>
            <person name="Nordberg H.P."/>
            <person name="Cantor M.N."/>
            <person name="Hua S.X."/>
        </authorList>
    </citation>
    <scope>NUCLEOTIDE SEQUENCE [LARGE SCALE GENOMIC DNA]</scope>
    <source>
        <strain evidence="1 2">Marx 270</strain>
    </source>
</reference>
<name>A0A0C3PYE4_PISTI</name>
<evidence type="ECO:0000313" key="2">
    <source>
        <dbReference type="Proteomes" id="UP000054217"/>
    </source>
</evidence>
<dbReference type="STRING" id="870435.A0A0C3PYE4"/>
<dbReference type="InParanoid" id="A0A0C3PYE4"/>
<dbReference type="GO" id="GO:0008757">
    <property type="term" value="F:S-adenosylmethionine-dependent methyltransferase activity"/>
    <property type="evidence" value="ECO:0007669"/>
    <property type="project" value="UniProtKB-ARBA"/>
</dbReference>
<organism evidence="1 2">
    <name type="scientific">Pisolithus tinctorius Marx 270</name>
    <dbReference type="NCBI Taxonomy" id="870435"/>
    <lineage>
        <taxon>Eukaryota</taxon>
        <taxon>Fungi</taxon>
        <taxon>Dikarya</taxon>
        <taxon>Basidiomycota</taxon>
        <taxon>Agaricomycotina</taxon>
        <taxon>Agaricomycetes</taxon>
        <taxon>Agaricomycetidae</taxon>
        <taxon>Boletales</taxon>
        <taxon>Sclerodermatineae</taxon>
        <taxon>Pisolithaceae</taxon>
        <taxon>Pisolithus</taxon>
    </lineage>
</organism>
<dbReference type="PANTHER" id="PTHR14614:SF10">
    <property type="entry name" value="PROTEIN N-TERMINAL AND LYSINE N-METHYLTRANSFERASE EFM7"/>
    <property type="match status" value="1"/>
</dbReference>
<dbReference type="PANTHER" id="PTHR14614">
    <property type="entry name" value="HEPATOCELLULAR CARCINOMA-ASSOCIATED ANTIGEN"/>
    <property type="match status" value="1"/>
</dbReference>
<accession>A0A0C3PYE4</accession>
<dbReference type="AlphaFoldDB" id="A0A0C3PYE4"/>
<dbReference type="InterPro" id="IPR019410">
    <property type="entry name" value="Methyltransf_16"/>
</dbReference>
<dbReference type="Pfam" id="PF10294">
    <property type="entry name" value="Methyltransf_16"/>
    <property type="match status" value="1"/>
</dbReference>
<dbReference type="SUPFAM" id="SSF53335">
    <property type="entry name" value="S-adenosyl-L-methionine-dependent methyltransferases"/>
    <property type="match status" value="1"/>
</dbReference>
<reference evidence="2" key="2">
    <citation type="submission" date="2015-01" db="EMBL/GenBank/DDBJ databases">
        <title>Evolutionary Origins and Diversification of the Mycorrhizal Mutualists.</title>
        <authorList>
            <consortium name="DOE Joint Genome Institute"/>
            <consortium name="Mycorrhizal Genomics Consortium"/>
            <person name="Kohler A."/>
            <person name="Kuo A."/>
            <person name="Nagy L.G."/>
            <person name="Floudas D."/>
            <person name="Copeland A."/>
            <person name="Barry K.W."/>
            <person name="Cichocki N."/>
            <person name="Veneault-Fourrey C."/>
            <person name="LaButti K."/>
            <person name="Lindquist E.A."/>
            <person name="Lipzen A."/>
            <person name="Lundell T."/>
            <person name="Morin E."/>
            <person name="Murat C."/>
            <person name="Riley R."/>
            <person name="Ohm R."/>
            <person name="Sun H."/>
            <person name="Tunlid A."/>
            <person name="Henrissat B."/>
            <person name="Grigoriev I.V."/>
            <person name="Hibbett D.S."/>
            <person name="Martin F."/>
        </authorList>
    </citation>
    <scope>NUCLEOTIDE SEQUENCE [LARGE SCALE GENOMIC DNA]</scope>
    <source>
        <strain evidence="2">Marx 270</strain>
    </source>
</reference>
<gene>
    <name evidence="1" type="ORF">M404DRAFT_121583</name>
</gene>
<sequence length="290" mass="31137">MADAIENVEDILLDSLEILGTERVEDPGCIQYGDLVLTVAPKEGKANTLLADHLFSPALLLAERIERNLVEVAGRSIIELGAGCALPSLLAATLPEPPKLVVVTDYPDDIILGSLRRTVERNVQHFRPPCAVHCEGYEWGKDASSLLSVRLSEGPDGSLGYDVVIMSDLLHFHSSHDALIHSLSSLLAKTSGARVYVAAGNYTALPVCQNFLDTGSRMGLLWEGGGGASDQGNRSDYKGDIEATSPWLGTRTVAGIDATQLGVRKGLCRWWVGRWNIPNIKGVVDGITVV</sequence>
<dbReference type="HOGENOM" id="CLU_032409_3_0_1"/>
<dbReference type="Gene3D" id="3.40.50.150">
    <property type="entry name" value="Vaccinia Virus protein VP39"/>
    <property type="match status" value="1"/>
</dbReference>
<proteinExistence type="predicted"/>
<dbReference type="Proteomes" id="UP000054217">
    <property type="component" value="Unassembled WGS sequence"/>
</dbReference>
<dbReference type="GO" id="GO:0005737">
    <property type="term" value="C:cytoplasm"/>
    <property type="evidence" value="ECO:0007669"/>
    <property type="project" value="TreeGrafter"/>
</dbReference>
<keyword evidence="2" id="KW-1185">Reference proteome</keyword>
<dbReference type="OrthoDB" id="46564at2759"/>
<protein>
    <recommendedName>
        <fullName evidence="3">Nicotinamide N-methyltransferase</fullName>
    </recommendedName>
</protein>
<dbReference type="InterPro" id="IPR029063">
    <property type="entry name" value="SAM-dependent_MTases_sf"/>
</dbReference>